<comment type="caution">
    <text evidence="1">The sequence shown here is derived from an EMBL/GenBank/DDBJ whole genome shotgun (WGS) entry which is preliminary data.</text>
</comment>
<evidence type="ECO:0000313" key="1">
    <source>
        <dbReference type="EMBL" id="TNN56331.1"/>
    </source>
</evidence>
<keyword evidence="2" id="KW-1185">Reference proteome</keyword>
<organism evidence="1 2">
    <name type="scientific">Liparis tanakae</name>
    <name type="common">Tanaka's snailfish</name>
    <dbReference type="NCBI Taxonomy" id="230148"/>
    <lineage>
        <taxon>Eukaryota</taxon>
        <taxon>Metazoa</taxon>
        <taxon>Chordata</taxon>
        <taxon>Craniata</taxon>
        <taxon>Vertebrata</taxon>
        <taxon>Euteleostomi</taxon>
        <taxon>Actinopterygii</taxon>
        <taxon>Neopterygii</taxon>
        <taxon>Teleostei</taxon>
        <taxon>Neoteleostei</taxon>
        <taxon>Acanthomorphata</taxon>
        <taxon>Eupercaria</taxon>
        <taxon>Perciformes</taxon>
        <taxon>Cottioidei</taxon>
        <taxon>Cottales</taxon>
        <taxon>Liparidae</taxon>
        <taxon>Liparis</taxon>
    </lineage>
</organism>
<accession>A0A4Z2GSQ0</accession>
<name>A0A4Z2GSQ0_9TELE</name>
<protein>
    <submittedName>
        <fullName evidence="1">Uncharacterized protein</fullName>
    </submittedName>
</protein>
<dbReference type="Proteomes" id="UP000314294">
    <property type="component" value="Unassembled WGS sequence"/>
</dbReference>
<dbReference type="EMBL" id="SRLO01000431">
    <property type="protein sequence ID" value="TNN56331.1"/>
    <property type="molecule type" value="Genomic_DNA"/>
</dbReference>
<reference evidence="1 2" key="1">
    <citation type="submission" date="2019-03" db="EMBL/GenBank/DDBJ databases">
        <title>First draft genome of Liparis tanakae, snailfish: a comprehensive survey of snailfish specific genes.</title>
        <authorList>
            <person name="Kim W."/>
            <person name="Song I."/>
            <person name="Jeong J.-H."/>
            <person name="Kim D."/>
            <person name="Kim S."/>
            <person name="Ryu S."/>
            <person name="Song J.Y."/>
            <person name="Lee S.K."/>
        </authorList>
    </citation>
    <scope>NUCLEOTIDE SEQUENCE [LARGE SCALE GENOMIC DNA]</scope>
    <source>
        <tissue evidence="1">Muscle</tissue>
    </source>
</reference>
<gene>
    <name evidence="1" type="ORF">EYF80_033442</name>
</gene>
<sequence>MLFMERLIESQLSTSLPFRTLFSCLDLAAVWPSIGQPPLVDMLCDGWMDRGTDLGSCPKYCWQYCWQILIAMALTLGLEAVEVGHVEQRVALGVRRSILLIRGRLHALKKGHNHPHFLLQELL</sequence>
<proteinExistence type="predicted"/>
<evidence type="ECO:0000313" key="2">
    <source>
        <dbReference type="Proteomes" id="UP000314294"/>
    </source>
</evidence>
<dbReference type="AlphaFoldDB" id="A0A4Z2GSQ0"/>